<name>A0ABY5I2K2_9FIRM</name>
<protein>
    <submittedName>
        <fullName evidence="2">Uncharacterized protein</fullName>
    </submittedName>
</protein>
<evidence type="ECO:0000256" key="1">
    <source>
        <dbReference type="SAM" id="Phobius"/>
    </source>
</evidence>
<keyword evidence="1" id="KW-1133">Transmembrane helix</keyword>
<reference evidence="2" key="1">
    <citation type="submission" date="2022-07" db="EMBL/GenBank/DDBJ databases">
        <title>Faecal culturing of patients with breast cancer.</title>
        <authorList>
            <person name="Teng N.M.Y."/>
            <person name="Kiu R."/>
            <person name="Evans R."/>
            <person name="Baker D.J."/>
            <person name="Zenner C."/>
            <person name="Robinson S.D."/>
            <person name="Hall L.J."/>
        </authorList>
    </citation>
    <scope>NUCLEOTIDE SEQUENCE</scope>
    <source>
        <strain evidence="2">LH1062</strain>
    </source>
</reference>
<proteinExistence type="predicted"/>
<keyword evidence="1" id="KW-0812">Transmembrane</keyword>
<feature type="transmembrane region" description="Helical" evidence="1">
    <location>
        <begin position="35"/>
        <end position="59"/>
    </location>
</feature>
<dbReference type="EMBL" id="CP101620">
    <property type="protein sequence ID" value="UTY39564.1"/>
    <property type="molecule type" value="Genomic_DNA"/>
</dbReference>
<accession>A0ABY5I2K2</accession>
<sequence length="261" mass="30642">MSDKKFDEVFGEEEQNKQFNKLIQRRINQKIYSKIFKMFIIISLIITSCFYGISFLMDWIYYSPYREEEMLEPSNHEEFFMLMSNYVNLNFPGMMLLKDGLSDEELYESKGMGCYETKVKVQSIFEPLMIDGTSNTTISIRRSQVLIDSDSYFPLTRMVNEFKDVNAKDFQEIYALNDIQKEIEELPDSSYLDISLSFHEYVSLDMIVALIKNIPMPILNGLHLKIKKLIQSLVLQEVSLFMIQSGMYSHLSMIKNILTFI</sequence>
<keyword evidence="1" id="KW-0472">Membrane</keyword>
<gene>
    <name evidence="2" type="ORF">NMU03_01650</name>
</gene>
<evidence type="ECO:0000313" key="3">
    <source>
        <dbReference type="Proteomes" id="UP001060112"/>
    </source>
</evidence>
<keyword evidence="3" id="KW-1185">Reference proteome</keyword>
<dbReference type="Proteomes" id="UP001060112">
    <property type="component" value="Chromosome"/>
</dbReference>
<organism evidence="2 3">
    <name type="scientific">Allocoprobacillus halotolerans</name>
    <dbReference type="NCBI Taxonomy" id="2944914"/>
    <lineage>
        <taxon>Bacteria</taxon>
        <taxon>Bacillati</taxon>
        <taxon>Bacillota</taxon>
        <taxon>Erysipelotrichia</taxon>
        <taxon>Erysipelotrichales</taxon>
        <taxon>Erysipelotrichaceae</taxon>
        <taxon>Allocoprobacillus</taxon>
    </lineage>
</organism>
<dbReference type="RefSeq" id="WP_290140734.1">
    <property type="nucleotide sequence ID" value="NZ_CP101620.1"/>
</dbReference>
<evidence type="ECO:0000313" key="2">
    <source>
        <dbReference type="EMBL" id="UTY39564.1"/>
    </source>
</evidence>